<feature type="domain" description="POTRA" evidence="10">
    <location>
        <begin position="37"/>
        <end position="106"/>
    </location>
</feature>
<dbReference type="Pfam" id="PF03799">
    <property type="entry name" value="FtsQ_DivIB_C"/>
    <property type="match status" value="1"/>
</dbReference>
<gene>
    <name evidence="9" type="primary">ftsQ</name>
    <name evidence="11" type="ORF">JQU52_00135</name>
</gene>
<evidence type="ECO:0000313" key="12">
    <source>
        <dbReference type="Proteomes" id="UP000653156"/>
    </source>
</evidence>
<proteinExistence type="inferred from homology"/>
<dbReference type="EMBL" id="CP069798">
    <property type="protein sequence ID" value="QRQ83203.1"/>
    <property type="molecule type" value="Genomic_DNA"/>
</dbReference>
<dbReference type="AlphaFoldDB" id="A0A892ZKQ6"/>
<dbReference type="InterPro" id="IPR045335">
    <property type="entry name" value="FtsQ_C_sf"/>
</dbReference>
<keyword evidence="12" id="KW-1185">Reference proteome</keyword>
<keyword evidence="6 9" id="KW-1133">Transmembrane helix</keyword>
<dbReference type="HAMAP" id="MF_00911">
    <property type="entry name" value="FtsQ_subfam"/>
    <property type="match status" value="1"/>
</dbReference>
<dbReference type="Proteomes" id="UP000653156">
    <property type="component" value="Chromosome"/>
</dbReference>
<evidence type="ECO:0000256" key="9">
    <source>
        <dbReference type="HAMAP-Rule" id="MF_00911"/>
    </source>
</evidence>
<comment type="function">
    <text evidence="9">Essential cell division protein. May link together the upstream cell division proteins, which are predominantly cytoplasmic, with the downstream cell division proteins, which are predominantly periplasmic. May control correct divisome assembly.</text>
</comment>
<dbReference type="InterPro" id="IPR026579">
    <property type="entry name" value="FtsQ"/>
</dbReference>
<evidence type="ECO:0000256" key="4">
    <source>
        <dbReference type="ARBA" id="ARBA00022618"/>
    </source>
</evidence>
<dbReference type="PROSITE" id="PS51779">
    <property type="entry name" value="POTRA"/>
    <property type="match status" value="1"/>
</dbReference>
<evidence type="ECO:0000256" key="5">
    <source>
        <dbReference type="ARBA" id="ARBA00022692"/>
    </source>
</evidence>
<keyword evidence="8 9" id="KW-0131">Cell cycle</keyword>
<keyword evidence="2 9" id="KW-1003">Cell membrane</keyword>
<evidence type="ECO:0000256" key="3">
    <source>
        <dbReference type="ARBA" id="ARBA00022519"/>
    </source>
</evidence>
<sequence>MWDNAAALKRLYRWLYACVILCLLAAGGVWLVNSPYFPIKQVQLAQPLVRVSAQQVQAVAQQHLHGNIFKADVNAAQTALAALPWVGKAQVKRIWPDTVEVSLTERVPVAHWDDQQLVDSNGELFSAQTSETLPQFVAEITDVHARVPPLMVAKLSGFQAALRPTGLHIAKLHYSARSAWTLELDNGITVRLGRENEAERLKHFVWAWPQVLQAQAADISYVDMRYKDGFALRRRGEAAVAGAATTE</sequence>
<dbReference type="GO" id="GO:0043093">
    <property type="term" value="P:FtsZ-dependent cytokinesis"/>
    <property type="evidence" value="ECO:0007669"/>
    <property type="project" value="UniProtKB-UniRule"/>
</dbReference>
<reference evidence="11" key="1">
    <citation type="submission" date="2021-02" db="EMBL/GenBank/DDBJ databases">
        <title>Neisseriaceae sp. 26B isolated from the cloaca of a Common Toad-headed Turtle (Mesoclemmys nasuta).</title>
        <authorList>
            <person name="Spergser J."/>
            <person name="Busse H.-J."/>
        </authorList>
    </citation>
    <scope>NUCLEOTIDE SEQUENCE</scope>
    <source>
        <strain evidence="11">26B</strain>
    </source>
</reference>
<evidence type="ECO:0000313" key="11">
    <source>
        <dbReference type="EMBL" id="QRQ83203.1"/>
    </source>
</evidence>
<comment type="similarity">
    <text evidence="9">Belongs to the FtsQ/DivIB family. FtsQ subfamily.</text>
</comment>
<dbReference type="KEGG" id="ptes:JQU52_00135"/>
<dbReference type="PANTHER" id="PTHR35851">
    <property type="entry name" value="CELL DIVISION PROTEIN FTSQ"/>
    <property type="match status" value="1"/>
</dbReference>
<protein>
    <recommendedName>
        <fullName evidence="9">Cell division protein FtsQ</fullName>
    </recommendedName>
</protein>
<dbReference type="PANTHER" id="PTHR35851:SF1">
    <property type="entry name" value="CELL DIVISION PROTEIN FTSQ"/>
    <property type="match status" value="1"/>
</dbReference>
<dbReference type="GO" id="GO:0005886">
    <property type="term" value="C:plasma membrane"/>
    <property type="evidence" value="ECO:0007669"/>
    <property type="project" value="UniProtKB-SubCell"/>
</dbReference>
<dbReference type="InterPro" id="IPR013685">
    <property type="entry name" value="POTRA_FtsQ_type"/>
</dbReference>
<comment type="subcellular location">
    <subcellularLocation>
        <location evidence="9">Cell inner membrane</location>
        <topology evidence="9">Single-pass type II membrane protein</topology>
    </subcellularLocation>
    <subcellularLocation>
        <location evidence="1">Membrane</location>
    </subcellularLocation>
    <text evidence="9">Localizes to the division septum.</text>
</comment>
<evidence type="ECO:0000256" key="7">
    <source>
        <dbReference type="ARBA" id="ARBA00023136"/>
    </source>
</evidence>
<keyword evidence="7 9" id="KW-0472">Membrane</keyword>
<keyword evidence="5 9" id="KW-0812">Transmembrane</keyword>
<dbReference type="GO" id="GO:0032153">
    <property type="term" value="C:cell division site"/>
    <property type="evidence" value="ECO:0007669"/>
    <property type="project" value="UniProtKB-UniRule"/>
</dbReference>
<keyword evidence="3 9" id="KW-0997">Cell inner membrane</keyword>
<dbReference type="InterPro" id="IPR034746">
    <property type="entry name" value="POTRA"/>
</dbReference>
<dbReference type="InterPro" id="IPR005548">
    <property type="entry name" value="Cell_div_FtsQ/DivIB_C"/>
</dbReference>
<dbReference type="Gene3D" id="3.10.20.310">
    <property type="entry name" value="membrane protein fhac"/>
    <property type="match status" value="1"/>
</dbReference>
<name>A0A892ZKQ6_9NEIS</name>
<evidence type="ECO:0000256" key="1">
    <source>
        <dbReference type="ARBA" id="ARBA00004370"/>
    </source>
</evidence>
<dbReference type="GO" id="GO:0090529">
    <property type="term" value="P:cell septum assembly"/>
    <property type="evidence" value="ECO:0007669"/>
    <property type="project" value="InterPro"/>
</dbReference>
<dbReference type="Pfam" id="PF08478">
    <property type="entry name" value="POTRA_1"/>
    <property type="match status" value="1"/>
</dbReference>
<accession>A0A892ZKQ6</accession>
<keyword evidence="4 9" id="KW-0132">Cell division</keyword>
<feature type="transmembrane region" description="Helical" evidence="9">
    <location>
        <begin position="12"/>
        <end position="32"/>
    </location>
</feature>
<comment type="subunit">
    <text evidence="9">Part of a complex composed of FtsB, FtsL and FtsQ.</text>
</comment>
<evidence type="ECO:0000259" key="10">
    <source>
        <dbReference type="PROSITE" id="PS51779"/>
    </source>
</evidence>
<dbReference type="Gene3D" id="3.40.50.11690">
    <property type="entry name" value="Cell division protein FtsQ/DivIB"/>
    <property type="match status" value="1"/>
</dbReference>
<organism evidence="11 12">
    <name type="scientific">Paralysiella testudinis</name>
    <dbReference type="NCBI Taxonomy" id="2809020"/>
    <lineage>
        <taxon>Bacteria</taxon>
        <taxon>Pseudomonadati</taxon>
        <taxon>Pseudomonadota</taxon>
        <taxon>Betaproteobacteria</taxon>
        <taxon>Neisseriales</taxon>
        <taxon>Neisseriaceae</taxon>
        <taxon>Paralysiella</taxon>
    </lineage>
</organism>
<evidence type="ECO:0000256" key="2">
    <source>
        <dbReference type="ARBA" id="ARBA00022475"/>
    </source>
</evidence>
<evidence type="ECO:0000256" key="8">
    <source>
        <dbReference type="ARBA" id="ARBA00023306"/>
    </source>
</evidence>
<evidence type="ECO:0000256" key="6">
    <source>
        <dbReference type="ARBA" id="ARBA00022989"/>
    </source>
</evidence>